<reference evidence="2 3" key="1">
    <citation type="journal article" date="2015" name="Antonie Van Leeuwenhoek">
        <title>Streptomyces klenkii sp. nov., isolated from deep marine sediment.</title>
        <authorList>
            <person name="Veyisoglu A."/>
            <person name="Sahin N."/>
        </authorList>
    </citation>
    <scope>NUCLEOTIDE SEQUENCE [LARGE SCALE GENOMIC DNA]</scope>
    <source>
        <strain evidence="2 3">KCTC 29202</strain>
    </source>
</reference>
<accession>A0A3B0BZR6</accession>
<dbReference type="Proteomes" id="UP000270343">
    <property type="component" value="Unassembled WGS sequence"/>
</dbReference>
<keyword evidence="3" id="KW-1185">Reference proteome</keyword>
<dbReference type="RefSeq" id="WP_120752942.1">
    <property type="nucleotide sequence ID" value="NZ_RBAM01000001.1"/>
</dbReference>
<name>A0A3B0BZR6_9ACTN</name>
<proteinExistence type="predicted"/>
<evidence type="ECO:0000313" key="2">
    <source>
        <dbReference type="EMBL" id="RKN77327.1"/>
    </source>
</evidence>
<dbReference type="InterPro" id="IPR002925">
    <property type="entry name" value="Dienelactn_hydro"/>
</dbReference>
<sequence length="250" mass="27037">MQTRMVEIPTPDGTADAFVAVPDEGGARPGVLLYTDIFGIRPVIRAMAERLAEHGYYVLVPNVFYRRGAAPVLEVPDLTSAEERAAFFGRIMPLLQEHTPARAALDADVYLSFLAAQPEVATGRVGVVGYCMGAGLALRTAAEHRDVAGVACFHPGRLVTDEPDSPHRLAPNLTAEIHFGLAERDEAMPPEAVAALNKALDEAGVRYTSEVYPDTDHGFTMSDTAVYSPSGDETHWDRMLQLFARTLADG</sequence>
<dbReference type="OrthoDB" id="9787933at2"/>
<comment type="caution">
    <text evidence="2">The sequence shown here is derived from an EMBL/GenBank/DDBJ whole genome shotgun (WGS) entry which is preliminary data.</text>
</comment>
<dbReference type="EMBL" id="RBAM01000001">
    <property type="protein sequence ID" value="RKN77327.1"/>
    <property type="molecule type" value="Genomic_DNA"/>
</dbReference>
<organism evidence="2 3">
    <name type="scientific">Streptomyces klenkii</name>
    <dbReference type="NCBI Taxonomy" id="1420899"/>
    <lineage>
        <taxon>Bacteria</taxon>
        <taxon>Bacillati</taxon>
        <taxon>Actinomycetota</taxon>
        <taxon>Actinomycetes</taxon>
        <taxon>Kitasatosporales</taxon>
        <taxon>Streptomycetaceae</taxon>
        <taxon>Streptomyces</taxon>
    </lineage>
</organism>
<dbReference type="Gene3D" id="3.40.50.1820">
    <property type="entry name" value="alpha/beta hydrolase"/>
    <property type="match status" value="1"/>
</dbReference>
<evidence type="ECO:0000259" key="1">
    <source>
        <dbReference type="Pfam" id="PF01738"/>
    </source>
</evidence>
<protein>
    <submittedName>
        <fullName evidence="2">Dienelactone hydrolase family protein</fullName>
    </submittedName>
</protein>
<dbReference type="InterPro" id="IPR051049">
    <property type="entry name" value="Dienelactone_hydrolase-like"/>
</dbReference>
<dbReference type="Pfam" id="PF01738">
    <property type="entry name" value="DLH"/>
    <property type="match status" value="1"/>
</dbReference>
<evidence type="ECO:0000313" key="3">
    <source>
        <dbReference type="Proteomes" id="UP000270343"/>
    </source>
</evidence>
<dbReference type="AlphaFoldDB" id="A0A3B0BZR6"/>
<dbReference type="PANTHER" id="PTHR46623">
    <property type="entry name" value="CARBOXYMETHYLENEBUTENOLIDASE-RELATED"/>
    <property type="match status" value="1"/>
</dbReference>
<keyword evidence="2" id="KW-0378">Hydrolase</keyword>
<dbReference type="SUPFAM" id="SSF53474">
    <property type="entry name" value="alpha/beta-Hydrolases"/>
    <property type="match status" value="1"/>
</dbReference>
<dbReference type="GO" id="GO:0016787">
    <property type="term" value="F:hydrolase activity"/>
    <property type="evidence" value="ECO:0007669"/>
    <property type="project" value="UniProtKB-KW"/>
</dbReference>
<dbReference type="PANTHER" id="PTHR46623:SF10">
    <property type="entry name" value="CARBOXYMETHYLENEBUTENOLIDASE HOMOLOG"/>
    <property type="match status" value="1"/>
</dbReference>
<dbReference type="InterPro" id="IPR029058">
    <property type="entry name" value="AB_hydrolase_fold"/>
</dbReference>
<feature type="domain" description="Dienelactone hydrolase" evidence="1">
    <location>
        <begin position="16"/>
        <end position="246"/>
    </location>
</feature>
<gene>
    <name evidence="2" type="ORF">D7231_00870</name>
</gene>